<keyword evidence="2" id="KW-1185">Reference proteome</keyword>
<evidence type="ECO:0000313" key="1">
    <source>
        <dbReference type="EMBL" id="RRJ91944.1"/>
    </source>
</evidence>
<dbReference type="RefSeq" id="WP_125017656.1">
    <property type="nucleotide sequence ID" value="NZ_RQVQ01000007.1"/>
</dbReference>
<comment type="caution">
    <text evidence="1">The sequence shown here is derived from an EMBL/GenBank/DDBJ whole genome shotgun (WGS) entry which is preliminary data.</text>
</comment>
<gene>
    <name evidence="1" type="ORF">EG240_03950</name>
</gene>
<proteinExistence type="predicted"/>
<protein>
    <submittedName>
        <fullName evidence="1">Uncharacterized protein</fullName>
    </submittedName>
</protein>
<evidence type="ECO:0000313" key="2">
    <source>
        <dbReference type="Proteomes" id="UP000275719"/>
    </source>
</evidence>
<accession>A0A3P3WBB8</accession>
<organism evidence="1 2">
    <name type="scientific">Paenimyroides tangerinum</name>
    <dbReference type="NCBI Taxonomy" id="2488728"/>
    <lineage>
        <taxon>Bacteria</taxon>
        <taxon>Pseudomonadati</taxon>
        <taxon>Bacteroidota</taxon>
        <taxon>Flavobacteriia</taxon>
        <taxon>Flavobacteriales</taxon>
        <taxon>Flavobacteriaceae</taxon>
        <taxon>Paenimyroides</taxon>
    </lineage>
</organism>
<reference evidence="1 2" key="1">
    <citation type="submission" date="2018-11" db="EMBL/GenBank/DDBJ databases">
        <title>Flavobacterium sp. nov., YIM 102701-2 draft genome.</title>
        <authorList>
            <person name="Li G."/>
            <person name="Jiang Y."/>
        </authorList>
    </citation>
    <scope>NUCLEOTIDE SEQUENCE [LARGE SCALE GENOMIC DNA]</scope>
    <source>
        <strain evidence="1 2">YIM 102701-2</strain>
    </source>
</reference>
<dbReference type="AlphaFoldDB" id="A0A3P3WBB8"/>
<dbReference type="Proteomes" id="UP000275719">
    <property type="component" value="Unassembled WGS sequence"/>
</dbReference>
<name>A0A3P3WBB8_9FLAO</name>
<dbReference type="EMBL" id="RQVQ01000007">
    <property type="protein sequence ID" value="RRJ91944.1"/>
    <property type="molecule type" value="Genomic_DNA"/>
</dbReference>
<sequence length="86" mass="9781">MKSALTIPDVLQLSEIISQSVEFEMNIKTYLKIMGFGNSIENQIPQIQNKINGVKVNFNNSLEPDFIKFHSKLSSIKNKSIEIIIK</sequence>